<dbReference type="PANTHER" id="PTHR14739">
    <property type="entry name" value="MICROTUBULE-ASSOCIATED PROTEIN 9"/>
    <property type="match status" value="1"/>
</dbReference>
<dbReference type="GO" id="GO:0051225">
    <property type="term" value="P:spindle assembly"/>
    <property type="evidence" value="ECO:0007669"/>
    <property type="project" value="InterPro"/>
</dbReference>
<dbReference type="Proteomes" id="UP000236370">
    <property type="component" value="Unassembled WGS sequence"/>
</dbReference>
<evidence type="ECO:0000313" key="2">
    <source>
        <dbReference type="Proteomes" id="UP000236370"/>
    </source>
</evidence>
<accession>A0A2J8MUU6</accession>
<evidence type="ECO:0000313" key="1">
    <source>
        <dbReference type="EMBL" id="PNI63289.1"/>
    </source>
</evidence>
<dbReference type="AlphaFoldDB" id="A0A2J8MUU6"/>
<organism evidence="1 2">
    <name type="scientific">Pan troglodytes</name>
    <name type="common">Chimpanzee</name>
    <dbReference type="NCBI Taxonomy" id="9598"/>
    <lineage>
        <taxon>Eukaryota</taxon>
        <taxon>Metazoa</taxon>
        <taxon>Chordata</taxon>
        <taxon>Craniata</taxon>
        <taxon>Vertebrata</taxon>
        <taxon>Euteleostomi</taxon>
        <taxon>Mammalia</taxon>
        <taxon>Eutheria</taxon>
        <taxon>Euarchontoglires</taxon>
        <taxon>Primates</taxon>
        <taxon>Haplorrhini</taxon>
        <taxon>Catarrhini</taxon>
        <taxon>Hominidae</taxon>
        <taxon>Pan</taxon>
    </lineage>
</organism>
<reference evidence="1 2" key="1">
    <citation type="submission" date="2017-12" db="EMBL/GenBank/DDBJ databases">
        <title>High-resolution comparative analysis of great ape genomes.</title>
        <authorList>
            <person name="Pollen A."/>
            <person name="Hastie A."/>
            <person name="Hormozdiari F."/>
            <person name="Dougherty M."/>
            <person name="Liu R."/>
            <person name="Chaisson M."/>
            <person name="Hoppe E."/>
            <person name="Hill C."/>
            <person name="Pang A."/>
            <person name="Hillier L."/>
            <person name="Baker C."/>
            <person name="Armstrong J."/>
            <person name="Shendure J."/>
            <person name="Paten B."/>
            <person name="Wilson R."/>
            <person name="Chao H."/>
            <person name="Schneider V."/>
            <person name="Ventura M."/>
            <person name="Kronenberg Z."/>
            <person name="Murali S."/>
            <person name="Gordon D."/>
            <person name="Cantsilieris S."/>
            <person name="Munson K."/>
            <person name="Nelson B."/>
            <person name="Raja A."/>
            <person name="Underwood J."/>
            <person name="Diekhans M."/>
            <person name="Fiddes I."/>
            <person name="Haussler D."/>
            <person name="Eichler E."/>
        </authorList>
    </citation>
    <scope>NUCLEOTIDE SEQUENCE [LARGE SCALE GENOMIC DNA]</scope>
    <source>
        <strain evidence="1">Yerkes chimp pedigree #C0471</strain>
    </source>
</reference>
<name>A0A2J8MUU6_PANTR</name>
<dbReference type="GO" id="GO:0000281">
    <property type="term" value="P:mitotic cytokinesis"/>
    <property type="evidence" value="ECO:0007669"/>
    <property type="project" value="InterPro"/>
</dbReference>
<protein>
    <submittedName>
        <fullName evidence="1">MAP9 isoform 8</fullName>
    </submittedName>
</protein>
<proteinExistence type="predicted"/>
<dbReference type="PANTHER" id="PTHR14739:SF9">
    <property type="entry name" value="MICROTUBULE-ASSOCIATED PROTEIN 9"/>
    <property type="match status" value="1"/>
</dbReference>
<dbReference type="InterPro" id="IPR026106">
    <property type="entry name" value="MAP9"/>
</dbReference>
<feature type="non-terminal residue" evidence="1">
    <location>
        <position position="31"/>
    </location>
</feature>
<comment type="caution">
    <text evidence="1">The sequence shown here is derived from an EMBL/GenBank/DDBJ whole genome shotgun (WGS) entry which is preliminary data.</text>
</comment>
<dbReference type="EMBL" id="NBAG03000243">
    <property type="protein sequence ID" value="PNI63289.1"/>
    <property type="molecule type" value="Genomic_DNA"/>
</dbReference>
<sequence>MSDEVFSTTLAYTKSPKVTKRTTFQDELIRA</sequence>
<gene>
    <name evidence="1" type="ORF">CK820_G0016996</name>
</gene>